<dbReference type="SUPFAM" id="SSF143422">
    <property type="entry name" value="Transposase IS200-like"/>
    <property type="match status" value="1"/>
</dbReference>
<dbReference type="EMBL" id="MHLN01000054">
    <property type="protein sequence ID" value="OGZ09186.1"/>
    <property type="molecule type" value="Genomic_DNA"/>
</dbReference>
<evidence type="ECO:0000259" key="1">
    <source>
        <dbReference type="SMART" id="SM01321"/>
    </source>
</evidence>
<proteinExistence type="predicted"/>
<reference evidence="2 3" key="1">
    <citation type="journal article" date="2016" name="Nat. Commun.">
        <title>Thousands of microbial genomes shed light on interconnected biogeochemical processes in an aquifer system.</title>
        <authorList>
            <person name="Anantharaman K."/>
            <person name="Brown C.T."/>
            <person name="Hug L.A."/>
            <person name="Sharon I."/>
            <person name="Castelle C.J."/>
            <person name="Probst A.J."/>
            <person name="Thomas B.C."/>
            <person name="Singh A."/>
            <person name="Wilkins M.J."/>
            <person name="Karaoz U."/>
            <person name="Brodie E.L."/>
            <person name="Williams K.H."/>
            <person name="Hubbard S.S."/>
            <person name="Banfield J.F."/>
        </authorList>
    </citation>
    <scope>NUCLEOTIDE SEQUENCE [LARGE SCALE GENOMIC DNA]</scope>
</reference>
<comment type="caution">
    <text evidence="2">The sequence shown here is derived from an EMBL/GenBank/DDBJ whole genome shotgun (WGS) entry which is preliminary data.</text>
</comment>
<protein>
    <recommendedName>
        <fullName evidence="1">Transposase IS200-like domain-containing protein</fullName>
    </recommendedName>
</protein>
<dbReference type="PANTHER" id="PTHR34322">
    <property type="entry name" value="TRANSPOSASE, Y1_TNP DOMAIN-CONTAINING"/>
    <property type="match status" value="1"/>
</dbReference>
<name>A0A1G2D6D6_9BACT</name>
<dbReference type="Proteomes" id="UP000178099">
    <property type="component" value="Unassembled WGS sequence"/>
</dbReference>
<dbReference type="InterPro" id="IPR002686">
    <property type="entry name" value="Transposase_17"/>
</dbReference>
<organism evidence="2 3">
    <name type="scientific">Candidatus Lloydbacteria bacterium RIFCSPHIGHO2_02_FULL_51_22</name>
    <dbReference type="NCBI Taxonomy" id="1798663"/>
    <lineage>
        <taxon>Bacteria</taxon>
        <taxon>Candidatus Lloydiibacteriota</taxon>
    </lineage>
</organism>
<dbReference type="GO" id="GO:0004803">
    <property type="term" value="F:transposase activity"/>
    <property type="evidence" value="ECO:0007669"/>
    <property type="project" value="InterPro"/>
</dbReference>
<gene>
    <name evidence="2" type="ORF">A3D67_01615</name>
</gene>
<dbReference type="Pfam" id="PF01797">
    <property type="entry name" value="Y1_Tnp"/>
    <property type="match status" value="1"/>
</dbReference>
<evidence type="ECO:0000313" key="2">
    <source>
        <dbReference type="EMBL" id="OGZ09186.1"/>
    </source>
</evidence>
<dbReference type="GO" id="GO:0003677">
    <property type="term" value="F:DNA binding"/>
    <property type="evidence" value="ECO:0007669"/>
    <property type="project" value="InterPro"/>
</dbReference>
<dbReference type="PANTHER" id="PTHR34322:SF2">
    <property type="entry name" value="TRANSPOSASE IS200-LIKE DOMAIN-CONTAINING PROTEIN"/>
    <property type="match status" value="1"/>
</dbReference>
<feature type="domain" description="Transposase IS200-like" evidence="1">
    <location>
        <begin position="8"/>
        <end position="147"/>
    </location>
</feature>
<dbReference type="InterPro" id="IPR036515">
    <property type="entry name" value="Transposase_17_sf"/>
</dbReference>
<dbReference type="SMART" id="SM01321">
    <property type="entry name" value="Y1_Tnp"/>
    <property type="match status" value="1"/>
</dbReference>
<sequence>MGRKYPIAENEFYHVYNRGTDRRTIFLDEHDKERFVKLLYLANSEGPVVMENLENLSFKELVACGAEKTPLTAIGAYCLMPNHFHIFAKETAQGGITKFMRKLLTGYVMYFNKRHERSGGLFGGRFKATRVTDDNYLRYLFAYIHLNPVKLVDALWKDEGIQDIEHAREYLSRYAHSSYFDFTGTDRPQKAILDRSHFPEYFADTHEFSSFINDWLELKEKKP</sequence>
<dbReference type="Gene3D" id="3.30.70.1290">
    <property type="entry name" value="Transposase IS200-like"/>
    <property type="match status" value="1"/>
</dbReference>
<dbReference type="GO" id="GO:0006313">
    <property type="term" value="P:DNA transposition"/>
    <property type="evidence" value="ECO:0007669"/>
    <property type="project" value="InterPro"/>
</dbReference>
<accession>A0A1G2D6D6</accession>
<evidence type="ECO:0000313" key="3">
    <source>
        <dbReference type="Proteomes" id="UP000178099"/>
    </source>
</evidence>
<dbReference type="AlphaFoldDB" id="A0A1G2D6D6"/>